<gene>
    <name evidence="3" type="ORF">SAMN05443144_11436</name>
</gene>
<dbReference type="SUPFAM" id="SSF69318">
    <property type="entry name" value="Integrin alpha N-terminal domain"/>
    <property type="match status" value="1"/>
</dbReference>
<dbReference type="Proteomes" id="UP000184041">
    <property type="component" value="Unassembled WGS sequence"/>
</dbReference>
<dbReference type="InterPro" id="IPR013517">
    <property type="entry name" value="FG-GAP"/>
</dbReference>
<evidence type="ECO:0000313" key="3">
    <source>
        <dbReference type="EMBL" id="SHF85497.1"/>
    </source>
</evidence>
<dbReference type="EMBL" id="FQUS01000014">
    <property type="protein sequence ID" value="SHF85497.1"/>
    <property type="molecule type" value="Genomic_DNA"/>
</dbReference>
<accession>A0A1M5F218</accession>
<dbReference type="RefSeq" id="WP_073065217.1">
    <property type="nucleotide sequence ID" value="NZ_FQUS01000014.1"/>
</dbReference>
<proteinExistence type="predicted"/>
<evidence type="ECO:0000256" key="1">
    <source>
        <dbReference type="ARBA" id="ARBA00022729"/>
    </source>
</evidence>
<dbReference type="InterPro" id="IPR011519">
    <property type="entry name" value="UnbV_ASPIC"/>
</dbReference>
<evidence type="ECO:0000259" key="2">
    <source>
        <dbReference type="Pfam" id="PF07593"/>
    </source>
</evidence>
<dbReference type="OrthoDB" id="9816120at2"/>
<reference evidence="3 4" key="1">
    <citation type="submission" date="2016-11" db="EMBL/GenBank/DDBJ databases">
        <authorList>
            <person name="Jaros S."/>
            <person name="Januszkiewicz K."/>
            <person name="Wedrychowicz H."/>
        </authorList>
    </citation>
    <scope>NUCLEOTIDE SEQUENCE [LARGE SCALE GENOMIC DNA]</scope>
    <source>
        <strain evidence="3 4">DSM 21986</strain>
    </source>
</reference>
<dbReference type="AlphaFoldDB" id="A0A1M5F218"/>
<feature type="domain" description="ASPIC/UnbV" evidence="2">
    <location>
        <begin position="525"/>
        <end position="591"/>
    </location>
</feature>
<sequence length="600" mass="66378">MGSNKNKNILLIAFFVVLLATPFLISNYEKWRNASDTELDRQKALDQYGFYVEDVTREWGIDFVHQAPALDKKLSHIMPQIASVGASVSVADFNNDGLQDFYVTNSARETSNALYKNLGNGQFENVAMELGVAKVNTRETGVSMSSVWADYDNDGYEDLLVVKWGKPLLFHNEEGEGFTKVDMPEFPDWVNSNTAVWFDYDRDGLLDLFMGGYFDESINLWELETTEIMPESFEYARNGGRKFLFHNLGNGNFEEVSKAVGLISNRWSYAAASADINGSGYPDLVIANDYGVDELFLNREGKKFASSGTQAGMGFAPKSGMNVTFGDVMNSGRLSIYVTNISEPGVLIQGNNLWVPSSEDSAKTAFQNLAGNFGVELGGWSYGAQFGDLNLDGHLDLYVANGYISAEKDTDYWYDFSKVAGGNKTIISNAENWPDMEGRSLSGYQKNRIWLNDGAGKFREVADAVGGSLELDSRAVSFADLNDDGNLEILVATQRGPLKVYKTVTREEQNWIGFRLEGTQSNRSAIGARAEVVWDGKRQVQVVQSASGFSAQNQRPLHFGLGEADQVDRVILEWPSGKTDTLKHPEINKTHAVTETSAQS</sequence>
<dbReference type="STRING" id="1194090.SAMN05443144_11436"/>
<dbReference type="Pfam" id="PF13517">
    <property type="entry name" value="FG-GAP_3"/>
    <property type="match status" value="3"/>
</dbReference>
<dbReference type="PANTHER" id="PTHR16026">
    <property type="entry name" value="CARTILAGE ACIDIC PROTEIN 1"/>
    <property type="match status" value="1"/>
</dbReference>
<keyword evidence="4" id="KW-1185">Reference proteome</keyword>
<dbReference type="PANTHER" id="PTHR16026:SF0">
    <property type="entry name" value="CARTILAGE ACIDIC PROTEIN 1"/>
    <property type="match status" value="1"/>
</dbReference>
<protein>
    <submittedName>
        <fullName evidence="3">Repeat domain-containing protein</fullName>
    </submittedName>
</protein>
<dbReference type="InterPro" id="IPR028994">
    <property type="entry name" value="Integrin_alpha_N"/>
</dbReference>
<evidence type="ECO:0000313" key="4">
    <source>
        <dbReference type="Proteomes" id="UP000184041"/>
    </source>
</evidence>
<dbReference type="Pfam" id="PF07593">
    <property type="entry name" value="UnbV_ASPIC"/>
    <property type="match status" value="1"/>
</dbReference>
<dbReference type="InterPro" id="IPR027039">
    <property type="entry name" value="Crtac1"/>
</dbReference>
<dbReference type="Gene3D" id="2.130.10.130">
    <property type="entry name" value="Integrin alpha, N-terminal"/>
    <property type="match status" value="2"/>
</dbReference>
<keyword evidence="1" id="KW-0732">Signal</keyword>
<name>A0A1M5F218_9BACT</name>
<organism evidence="3 4">
    <name type="scientific">Fodinibius roseus</name>
    <dbReference type="NCBI Taxonomy" id="1194090"/>
    <lineage>
        <taxon>Bacteria</taxon>
        <taxon>Pseudomonadati</taxon>
        <taxon>Balneolota</taxon>
        <taxon>Balneolia</taxon>
        <taxon>Balneolales</taxon>
        <taxon>Balneolaceae</taxon>
        <taxon>Fodinibius</taxon>
    </lineage>
</organism>